<feature type="compositionally biased region" description="Low complexity" evidence="1">
    <location>
        <begin position="12"/>
        <end position="24"/>
    </location>
</feature>
<keyword evidence="3" id="KW-1185">Reference proteome</keyword>
<dbReference type="VEuPathDB" id="FungiDB:SPBR_06199"/>
<sequence>MDSEVVARVRNTTASPTVTPAAATAPAVAANQSDLAFDAIAALAGRRASVAHSGSASPAKKDRDFGESTIHASGLSPPPPPTAQPAQPSQPVLQAQQNQHTQPSAELPPVVSRGQQQQPSPVPSPPPKVRRPLPSAAPADLAASTGLIPGFPRRTSTAYVSGRFDALSCCNHELDKAS</sequence>
<reference evidence="2 3" key="1">
    <citation type="journal article" date="2014" name="BMC Genomics">
        <title>Comparative genomics of the major fungal agents of human and animal Sporotrichosis: Sporothrix schenckii and Sporothrix brasiliensis.</title>
        <authorList>
            <person name="Teixeira M.M."/>
            <person name="de Almeida L.G."/>
            <person name="Kubitschek-Barreira P."/>
            <person name="Alves F.L."/>
            <person name="Kioshima E.S."/>
            <person name="Abadio A.K."/>
            <person name="Fernandes L."/>
            <person name="Derengowski L.S."/>
            <person name="Ferreira K.S."/>
            <person name="Souza R.C."/>
            <person name="Ruiz J.C."/>
            <person name="de Andrade N.C."/>
            <person name="Paes H.C."/>
            <person name="Nicola A.M."/>
            <person name="Albuquerque P."/>
            <person name="Gerber A.L."/>
            <person name="Martins V.P."/>
            <person name="Peconick L.D."/>
            <person name="Neto A.V."/>
            <person name="Chaucanez C.B."/>
            <person name="Silva P.A."/>
            <person name="Cunha O.L."/>
            <person name="de Oliveira F.F."/>
            <person name="dos Santos T.C."/>
            <person name="Barros A.L."/>
            <person name="Soares M.A."/>
            <person name="de Oliveira L.M."/>
            <person name="Marini M.M."/>
            <person name="Villalobos-Duno H."/>
            <person name="Cunha M.M."/>
            <person name="de Hoog S."/>
            <person name="da Silveira J.F."/>
            <person name="Henrissat B."/>
            <person name="Nino-Vega G.A."/>
            <person name="Cisalpino P.S."/>
            <person name="Mora-Montes H.M."/>
            <person name="Almeida S.R."/>
            <person name="Stajich J.E."/>
            <person name="Lopes-Bezerra L.M."/>
            <person name="Vasconcelos A.T."/>
            <person name="Felipe M.S."/>
        </authorList>
    </citation>
    <scope>NUCLEOTIDE SEQUENCE [LARGE SCALE GENOMIC DNA]</scope>
    <source>
        <strain evidence="2 3">5110</strain>
    </source>
</reference>
<gene>
    <name evidence="2" type="ORF">SPBR_06199</name>
</gene>
<dbReference type="Proteomes" id="UP000031575">
    <property type="component" value="Unassembled WGS sequence"/>
</dbReference>
<evidence type="ECO:0000313" key="3">
    <source>
        <dbReference type="Proteomes" id="UP000031575"/>
    </source>
</evidence>
<proteinExistence type="predicted"/>
<dbReference type="AlphaFoldDB" id="A0A0C2JCA1"/>
<feature type="compositionally biased region" description="Low complexity" evidence="1">
    <location>
        <begin position="132"/>
        <end position="144"/>
    </location>
</feature>
<protein>
    <submittedName>
        <fullName evidence="2">Uncharacterized protein</fullName>
    </submittedName>
</protein>
<dbReference type="OrthoDB" id="10634645at2759"/>
<comment type="caution">
    <text evidence="2">The sequence shown here is derived from an EMBL/GenBank/DDBJ whole genome shotgun (WGS) entry which is preliminary data.</text>
</comment>
<evidence type="ECO:0000313" key="2">
    <source>
        <dbReference type="EMBL" id="KIH94547.1"/>
    </source>
</evidence>
<accession>A0A0C2JCA1</accession>
<feature type="region of interest" description="Disordered" evidence="1">
    <location>
        <begin position="1"/>
        <end position="24"/>
    </location>
</feature>
<feature type="compositionally biased region" description="Polar residues" evidence="1">
    <location>
        <begin position="92"/>
        <end position="104"/>
    </location>
</feature>
<feature type="region of interest" description="Disordered" evidence="1">
    <location>
        <begin position="46"/>
        <end position="153"/>
    </location>
</feature>
<dbReference type="RefSeq" id="XP_040622557.1">
    <property type="nucleotide sequence ID" value="XM_040764461.1"/>
</dbReference>
<evidence type="ECO:0000256" key="1">
    <source>
        <dbReference type="SAM" id="MobiDB-lite"/>
    </source>
</evidence>
<feature type="compositionally biased region" description="Low complexity" evidence="1">
    <location>
        <begin position="108"/>
        <end position="119"/>
    </location>
</feature>
<organism evidence="2 3">
    <name type="scientific">Sporothrix brasiliensis 5110</name>
    <dbReference type="NCBI Taxonomy" id="1398154"/>
    <lineage>
        <taxon>Eukaryota</taxon>
        <taxon>Fungi</taxon>
        <taxon>Dikarya</taxon>
        <taxon>Ascomycota</taxon>
        <taxon>Pezizomycotina</taxon>
        <taxon>Sordariomycetes</taxon>
        <taxon>Sordariomycetidae</taxon>
        <taxon>Ophiostomatales</taxon>
        <taxon>Ophiostomataceae</taxon>
        <taxon>Sporothrix</taxon>
    </lineage>
</organism>
<dbReference type="HOGENOM" id="CLU_1511555_0_0_1"/>
<name>A0A0C2JCA1_9PEZI</name>
<dbReference type="GeneID" id="63679382"/>
<dbReference type="EMBL" id="AWTV01000004">
    <property type="protein sequence ID" value="KIH94547.1"/>
    <property type="molecule type" value="Genomic_DNA"/>
</dbReference>